<feature type="transmembrane region" description="Helical" evidence="1">
    <location>
        <begin position="175"/>
        <end position="202"/>
    </location>
</feature>
<gene>
    <name evidence="2" type="ORF">NCTC10660_01397</name>
</gene>
<keyword evidence="1" id="KW-0812">Transmembrane</keyword>
<sequence>MKDVFHNVTQKILNLNFYIFIAVIVLNFLIFTKVINFNFNYLLKNELIVTLVNNSSFPRITSDSLQFTLLISLFLFIINVFLSIFLALYYLSNKENSFFNKIKNDNEILYILGFTVIDPIRFHKLSDQKSILFKVASLFFVILTLFAALEWFIWFGVPFVPFWLFKLISNYQFFLFLWNIFLVIAIDFVCPSMIGLSIVLIYSIFRPTSDGACVEQK</sequence>
<accession>A0A378TYC0</accession>
<name>A0A378TYC0_NEIEL</name>
<dbReference type="EMBL" id="UGQW01000002">
    <property type="protein sequence ID" value="STZ67906.1"/>
    <property type="molecule type" value="Genomic_DNA"/>
</dbReference>
<keyword evidence="1" id="KW-1133">Transmembrane helix</keyword>
<evidence type="ECO:0000313" key="3">
    <source>
        <dbReference type="Proteomes" id="UP000254927"/>
    </source>
</evidence>
<reference evidence="2 3" key="1">
    <citation type="submission" date="2018-06" db="EMBL/GenBank/DDBJ databases">
        <authorList>
            <consortium name="Pathogen Informatics"/>
            <person name="Doyle S."/>
        </authorList>
    </citation>
    <scope>NUCLEOTIDE SEQUENCE [LARGE SCALE GENOMIC DNA]</scope>
    <source>
        <strain evidence="2 3">NCTC10660</strain>
    </source>
</reference>
<dbReference type="AlphaFoldDB" id="A0A378TYC0"/>
<protein>
    <submittedName>
        <fullName evidence="2">Uncharacterized protein</fullName>
    </submittedName>
</protein>
<feature type="transmembrane region" description="Helical" evidence="1">
    <location>
        <begin position="67"/>
        <end position="91"/>
    </location>
</feature>
<proteinExistence type="predicted"/>
<evidence type="ECO:0000256" key="1">
    <source>
        <dbReference type="SAM" id="Phobius"/>
    </source>
</evidence>
<dbReference type="RefSeq" id="WP_074895342.1">
    <property type="nucleotide sequence ID" value="NZ_CP031252.1"/>
</dbReference>
<feature type="transmembrane region" description="Helical" evidence="1">
    <location>
        <begin position="12"/>
        <end position="35"/>
    </location>
</feature>
<feature type="transmembrane region" description="Helical" evidence="1">
    <location>
        <begin position="131"/>
        <end position="155"/>
    </location>
</feature>
<dbReference type="Proteomes" id="UP000254927">
    <property type="component" value="Unassembled WGS sequence"/>
</dbReference>
<organism evidence="2 3">
    <name type="scientific">Neisseria elongata</name>
    <dbReference type="NCBI Taxonomy" id="495"/>
    <lineage>
        <taxon>Bacteria</taxon>
        <taxon>Pseudomonadati</taxon>
        <taxon>Pseudomonadota</taxon>
        <taxon>Betaproteobacteria</taxon>
        <taxon>Neisseriales</taxon>
        <taxon>Neisseriaceae</taxon>
        <taxon>Neisseria</taxon>
    </lineage>
</organism>
<keyword evidence="1" id="KW-0472">Membrane</keyword>
<dbReference type="GeneID" id="93352381"/>
<evidence type="ECO:0000313" key="2">
    <source>
        <dbReference type="EMBL" id="STZ67906.1"/>
    </source>
</evidence>